<name>A0A1B2I841_9BACT</name>
<dbReference type="Pfam" id="PF00078">
    <property type="entry name" value="RVT_1"/>
    <property type="match status" value="1"/>
</dbReference>
<dbReference type="AlphaFoldDB" id="A0A1B2I841"/>
<dbReference type="PANTHER" id="PTHR34047">
    <property type="entry name" value="NUCLEAR INTRON MATURASE 1, MITOCHONDRIAL-RELATED"/>
    <property type="match status" value="1"/>
</dbReference>
<protein>
    <submittedName>
        <fullName evidence="1">Uncharacterized protein</fullName>
    </submittedName>
</protein>
<organism evidence="1 2">
    <name type="scientific">Cloacibacillus porcorum</name>
    <dbReference type="NCBI Taxonomy" id="1197717"/>
    <lineage>
        <taxon>Bacteria</taxon>
        <taxon>Thermotogati</taxon>
        <taxon>Synergistota</taxon>
        <taxon>Synergistia</taxon>
        <taxon>Synergistales</taxon>
        <taxon>Synergistaceae</taxon>
        <taxon>Cloacibacillus</taxon>
    </lineage>
</organism>
<dbReference type="Proteomes" id="UP000093044">
    <property type="component" value="Chromosome"/>
</dbReference>
<gene>
    <name evidence="1" type="ORF">BED41_14115</name>
</gene>
<dbReference type="SUPFAM" id="SSF56672">
    <property type="entry name" value="DNA/RNA polymerases"/>
    <property type="match status" value="1"/>
</dbReference>
<dbReference type="EMBL" id="CP016757">
    <property type="protein sequence ID" value="ANZ46135.1"/>
    <property type="molecule type" value="Genomic_DNA"/>
</dbReference>
<dbReference type="PANTHER" id="PTHR34047:SF8">
    <property type="entry name" value="PROTEIN YKFC"/>
    <property type="match status" value="1"/>
</dbReference>
<sequence>MTTDYEKMSSFESLMQAHKAARRGKRCKTEVILFEMNLSQSLWQLKRALDDRTYKISGYYRFKIHDPKERNIDALHYRDRVVQHALCDQILWPLLENRMIYDNAASRKGKGTSFAIDRLSCFLREHYKSHGAHGYFLKADFSRYFMSISHTVLKTKMRKVLADDEVYGLVCGIIDSFSPGVPLGNQTSQCFGVYYPDSMDRIIKEDWRAKYYTRYMDDGVIVHHDREFLKDCLAAMRDHAENVLKLQFNKKTQIFPISNGVDYLGFHFYLTDTGKVVRKLRRQSKKRFGGKLKEIAAKYYNNEMDYAAVKSHLAGFRGHLGQGHTYSLKRRLLENTDMLNFIDEI</sequence>
<dbReference type="OrthoDB" id="9780724at2"/>
<dbReference type="STRING" id="1197717.BED41_14115"/>
<dbReference type="InterPro" id="IPR051083">
    <property type="entry name" value="GrpII_Intron_Splice-Mob/Def"/>
</dbReference>
<reference evidence="1" key="1">
    <citation type="submission" date="2016-08" db="EMBL/GenBank/DDBJ databases">
        <title>Complete genome of Cloacibacillus porcorum.</title>
        <authorList>
            <person name="Looft T."/>
            <person name="Bayles D.O."/>
            <person name="Alt D.P."/>
        </authorList>
    </citation>
    <scope>NUCLEOTIDE SEQUENCE [LARGE SCALE GENOMIC DNA]</scope>
    <source>
        <strain evidence="1">CL-84</strain>
    </source>
</reference>
<dbReference type="InterPro" id="IPR043502">
    <property type="entry name" value="DNA/RNA_pol_sf"/>
</dbReference>
<accession>A0A1B2I841</accession>
<dbReference type="KEGG" id="cpor:BED41_14115"/>
<dbReference type="RefSeq" id="WP_066747710.1">
    <property type="nucleotide sequence ID" value="NZ_CATWZH010000002.1"/>
</dbReference>
<keyword evidence="2" id="KW-1185">Reference proteome</keyword>
<dbReference type="InterPro" id="IPR000477">
    <property type="entry name" value="RT_dom"/>
</dbReference>
<evidence type="ECO:0000313" key="1">
    <source>
        <dbReference type="EMBL" id="ANZ46135.1"/>
    </source>
</evidence>
<proteinExistence type="predicted"/>
<evidence type="ECO:0000313" key="2">
    <source>
        <dbReference type="Proteomes" id="UP000093044"/>
    </source>
</evidence>
<dbReference type="GeneID" id="83058982"/>